<protein>
    <submittedName>
        <fullName evidence="1">Uncharacterized protein</fullName>
    </submittedName>
</protein>
<dbReference type="AlphaFoldDB" id="A0A542ZL00"/>
<gene>
    <name evidence="1" type="ORF">FB474_2371</name>
</gene>
<dbReference type="EMBL" id="VFOQ01000001">
    <property type="protein sequence ID" value="TQL60968.1"/>
    <property type="molecule type" value="Genomic_DNA"/>
</dbReference>
<evidence type="ECO:0000313" key="1">
    <source>
        <dbReference type="EMBL" id="TQL60968.1"/>
    </source>
</evidence>
<accession>A0A542ZL00</accession>
<evidence type="ECO:0000313" key="2">
    <source>
        <dbReference type="Proteomes" id="UP000319514"/>
    </source>
</evidence>
<name>A0A542ZL00_9MICO</name>
<keyword evidence="2" id="KW-1185">Reference proteome</keyword>
<comment type="caution">
    <text evidence="1">The sequence shown here is derived from an EMBL/GenBank/DDBJ whole genome shotgun (WGS) entry which is preliminary data.</text>
</comment>
<dbReference type="RefSeq" id="WP_141788805.1">
    <property type="nucleotide sequence ID" value="NZ_BAAAKX010000007.1"/>
</dbReference>
<proteinExistence type="predicted"/>
<reference evidence="1 2" key="1">
    <citation type="submission" date="2019-06" db="EMBL/GenBank/DDBJ databases">
        <title>Sequencing the genomes of 1000 actinobacteria strains.</title>
        <authorList>
            <person name="Klenk H.-P."/>
        </authorList>
    </citation>
    <scope>NUCLEOTIDE SEQUENCE [LARGE SCALE GENOMIC DNA]</scope>
    <source>
        <strain evidence="1 2">DSM 18082</strain>
    </source>
</reference>
<sequence>MQDYADIVDEQRADQRCRSTFENEEGAVTGPNEAVRSELERLLDTDDTRTGDVYRHRHLTPEEIAHQLGVRTSGFVANNMATIRAVLEGALPRGATIRGQVATRVRALAKGPDVTDSTRQYLSDLERRLMANTNNGLDAAGPQRALTGRQPTAASKEHLTVGHDAPAARSISLRDAVDEALRRRVRVLVERIDKETSVARPLDYWRVVAADRPLDALVTLLRAPAERGTFEELRRVRRLDLSLEAAVVAWAADLPFQSDLVDEARARKDWYS</sequence>
<dbReference type="OrthoDB" id="5148880at2"/>
<dbReference type="Proteomes" id="UP000319514">
    <property type="component" value="Unassembled WGS sequence"/>
</dbReference>
<organism evidence="1 2">
    <name type="scientific">Oryzihumus leptocrescens</name>
    <dbReference type="NCBI Taxonomy" id="297536"/>
    <lineage>
        <taxon>Bacteria</taxon>
        <taxon>Bacillati</taxon>
        <taxon>Actinomycetota</taxon>
        <taxon>Actinomycetes</taxon>
        <taxon>Micrococcales</taxon>
        <taxon>Intrasporangiaceae</taxon>
        <taxon>Oryzihumus</taxon>
    </lineage>
</organism>